<dbReference type="NCBIfam" id="TIGR01655">
    <property type="entry name" value="yxeA_fam"/>
    <property type="match status" value="1"/>
</dbReference>
<feature type="transmembrane region" description="Helical" evidence="1">
    <location>
        <begin position="6"/>
        <end position="25"/>
    </location>
</feature>
<accession>A0A554A0S8</accession>
<sequence length="114" mass="12819">MKKAGLTLVFIIVMAIAGYMIFNMIQQEDYYVKIVDGGEATADVSDENERSTHNYVTLGITEDGEGEIIEFMGLKQLRQGAYLTVKMNGDRAITYEEVDESDVPSEVKERLDDQ</sequence>
<dbReference type="PANTHER" id="PTHR36433">
    <property type="entry name" value="HYPOTHETICAL CYTOSOLIC PROTEIN"/>
    <property type="match status" value="1"/>
</dbReference>
<keyword evidence="3" id="KW-1185">Reference proteome</keyword>
<proteinExistence type="predicted"/>
<protein>
    <submittedName>
        <fullName evidence="2">YxeA family protein</fullName>
    </submittedName>
</protein>
<dbReference type="InterPro" id="IPR006542">
    <property type="entry name" value="DUF1093"/>
</dbReference>
<keyword evidence="1" id="KW-0472">Membrane</keyword>
<dbReference type="OrthoDB" id="8719215at2"/>
<dbReference type="Proteomes" id="UP000318521">
    <property type="component" value="Unassembled WGS sequence"/>
</dbReference>
<organism evidence="2 3">
    <name type="scientific">Alkalicoccobacillus porphyridii</name>
    <dbReference type="NCBI Taxonomy" id="2597270"/>
    <lineage>
        <taxon>Bacteria</taxon>
        <taxon>Bacillati</taxon>
        <taxon>Bacillota</taxon>
        <taxon>Bacilli</taxon>
        <taxon>Bacillales</taxon>
        <taxon>Bacillaceae</taxon>
        <taxon>Alkalicoccobacillus</taxon>
    </lineage>
</organism>
<comment type="caution">
    <text evidence="2">The sequence shown here is derived from an EMBL/GenBank/DDBJ whole genome shotgun (WGS) entry which is preliminary data.</text>
</comment>
<dbReference type="AlphaFoldDB" id="A0A554A0S8"/>
<name>A0A554A0S8_9BACI</name>
<dbReference type="EMBL" id="VLXZ01000003">
    <property type="protein sequence ID" value="TSB47299.1"/>
    <property type="molecule type" value="Genomic_DNA"/>
</dbReference>
<gene>
    <name evidence="2" type="ORF">FN960_06045</name>
</gene>
<reference evidence="2 3" key="1">
    <citation type="submission" date="2019-07" db="EMBL/GenBank/DDBJ databases">
        <authorList>
            <person name="Park Y.J."/>
            <person name="Jeong S.E."/>
            <person name="Jung H.S."/>
        </authorList>
    </citation>
    <scope>NUCLEOTIDE SEQUENCE [LARGE SCALE GENOMIC DNA]</scope>
    <source>
        <strain evidence="3">P16(2019)</strain>
    </source>
</reference>
<evidence type="ECO:0000313" key="3">
    <source>
        <dbReference type="Proteomes" id="UP000318521"/>
    </source>
</evidence>
<evidence type="ECO:0000256" key="1">
    <source>
        <dbReference type="SAM" id="Phobius"/>
    </source>
</evidence>
<dbReference type="Gene3D" id="2.40.50.480">
    <property type="match status" value="1"/>
</dbReference>
<dbReference type="Pfam" id="PF06486">
    <property type="entry name" value="DUF1093"/>
    <property type="match status" value="1"/>
</dbReference>
<keyword evidence="1" id="KW-0812">Transmembrane</keyword>
<dbReference type="SUPFAM" id="SSF159121">
    <property type="entry name" value="BC4932-like"/>
    <property type="match status" value="1"/>
</dbReference>
<keyword evidence="1" id="KW-1133">Transmembrane helix</keyword>
<evidence type="ECO:0000313" key="2">
    <source>
        <dbReference type="EMBL" id="TSB47299.1"/>
    </source>
</evidence>
<dbReference type="PANTHER" id="PTHR36433:SF2">
    <property type="entry name" value="YXEA FAMILY PROTEIN"/>
    <property type="match status" value="1"/>
</dbReference>
<dbReference type="InterPro" id="IPR036166">
    <property type="entry name" value="YxeA-like_sf"/>
</dbReference>
<dbReference type="RefSeq" id="WP_143847799.1">
    <property type="nucleotide sequence ID" value="NZ_VLXZ01000003.1"/>
</dbReference>